<keyword evidence="4" id="KW-1185">Reference proteome</keyword>
<accession>S4XGR5</accession>
<dbReference type="Gene3D" id="1.20.120.1220">
    <property type="match status" value="1"/>
</dbReference>
<reference evidence="3 4" key="1">
    <citation type="submission" date="2012-06" db="EMBL/GenBank/DDBJ databases">
        <title>Complete genome sequence of Corynebacterium terpenotabidum Y-11 (=DSM 44721).</title>
        <authorList>
            <person name="Ruckert C."/>
            <person name="Albersmeier A."/>
            <person name="Al-Dilaimi A."/>
            <person name="Szczepanowski R."/>
            <person name="Kalinowski J."/>
        </authorList>
    </citation>
    <scope>NUCLEOTIDE SEQUENCE [LARGE SCALE GENOMIC DNA]</scope>
    <source>
        <strain evidence="3 4">Y-11</strain>
    </source>
</reference>
<gene>
    <name evidence="3" type="ORF">A606_05990</name>
</gene>
<dbReference type="Pfam" id="PF01478">
    <property type="entry name" value="Peptidase_A24"/>
    <property type="match status" value="1"/>
</dbReference>
<name>S4XGR5_9CORY</name>
<keyword evidence="1" id="KW-1133">Transmembrane helix</keyword>
<dbReference type="Proteomes" id="UP000014809">
    <property type="component" value="Chromosome"/>
</dbReference>
<organism evidence="3 4">
    <name type="scientific">Corynebacterium terpenotabidum Y-11</name>
    <dbReference type="NCBI Taxonomy" id="1200352"/>
    <lineage>
        <taxon>Bacteria</taxon>
        <taxon>Bacillati</taxon>
        <taxon>Actinomycetota</taxon>
        <taxon>Actinomycetes</taxon>
        <taxon>Mycobacteriales</taxon>
        <taxon>Corynebacteriaceae</taxon>
        <taxon>Corynebacterium</taxon>
    </lineage>
</organism>
<dbReference type="GO" id="GO:0004190">
    <property type="term" value="F:aspartic-type endopeptidase activity"/>
    <property type="evidence" value="ECO:0007669"/>
    <property type="project" value="InterPro"/>
</dbReference>
<proteinExistence type="predicted"/>
<evidence type="ECO:0000259" key="2">
    <source>
        <dbReference type="Pfam" id="PF01478"/>
    </source>
</evidence>
<dbReference type="PATRIC" id="fig|1200352.3.peg.1215"/>
<feature type="transmembrane region" description="Helical" evidence="1">
    <location>
        <begin position="21"/>
        <end position="47"/>
    </location>
</feature>
<dbReference type="HOGENOM" id="CLU_057101_11_1_11"/>
<dbReference type="STRING" id="1200352.A606_05990"/>
<dbReference type="InterPro" id="IPR000045">
    <property type="entry name" value="Prepilin_IV_endopep_pep"/>
</dbReference>
<keyword evidence="1" id="KW-0812">Transmembrane</keyword>
<dbReference type="AlphaFoldDB" id="S4XGR5"/>
<feature type="transmembrane region" description="Helical" evidence="1">
    <location>
        <begin position="111"/>
        <end position="129"/>
    </location>
</feature>
<protein>
    <recommendedName>
        <fullName evidence="2">Prepilin type IV endopeptidase peptidase domain-containing protein</fullName>
    </recommendedName>
</protein>
<evidence type="ECO:0000313" key="4">
    <source>
        <dbReference type="Proteomes" id="UP000014809"/>
    </source>
</evidence>
<evidence type="ECO:0000313" key="3">
    <source>
        <dbReference type="EMBL" id="AGP30845.1"/>
    </source>
</evidence>
<dbReference type="EMBL" id="CP003696">
    <property type="protein sequence ID" value="AGP30845.1"/>
    <property type="molecule type" value="Genomic_DNA"/>
</dbReference>
<evidence type="ECO:0000256" key="1">
    <source>
        <dbReference type="SAM" id="Phobius"/>
    </source>
</evidence>
<sequence length="131" mass="13523">MALTVSDLRERRLPDRLTVPAAALVWILCPVTGHPWALAGALGWWALCVVPGKITLRLRAGGGDAKLALSLGGIVAAVGGLPGWWLAVAASSVLTLCLVPLLRSSPGTLPHGPGMLGASWLAVIFPGFLTM</sequence>
<feature type="transmembrane region" description="Helical" evidence="1">
    <location>
        <begin position="67"/>
        <end position="99"/>
    </location>
</feature>
<dbReference type="GO" id="GO:0016020">
    <property type="term" value="C:membrane"/>
    <property type="evidence" value="ECO:0007669"/>
    <property type="project" value="InterPro"/>
</dbReference>
<dbReference type="KEGG" id="cter:A606_05990"/>
<keyword evidence="1" id="KW-0472">Membrane</keyword>
<feature type="domain" description="Prepilin type IV endopeptidase peptidase" evidence="2">
    <location>
        <begin position="2"/>
        <end position="98"/>
    </location>
</feature>